<dbReference type="InterPro" id="IPR046960">
    <property type="entry name" value="PPR_At4g14850-like_plant"/>
</dbReference>
<dbReference type="GO" id="GO:0009451">
    <property type="term" value="P:RNA modification"/>
    <property type="evidence" value="ECO:0007669"/>
    <property type="project" value="InterPro"/>
</dbReference>
<dbReference type="PANTHER" id="PTHR47926">
    <property type="entry name" value="PENTATRICOPEPTIDE REPEAT-CONTAINING PROTEIN"/>
    <property type="match status" value="1"/>
</dbReference>
<feature type="repeat" description="PPR" evidence="2">
    <location>
        <begin position="217"/>
        <end position="247"/>
    </location>
</feature>
<comment type="caution">
    <text evidence="3">The sequence shown here is derived from an EMBL/GenBank/DDBJ whole genome shotgun (WGS) entry which is preliminary data.</text>
</comment>
<dbReference type="PROSITE" id="PS51375">
    <property type="entry name" value="PPR"/>
    <property type="match status" value="4"/>
</dbReference>
<dbReference type="Pfam" id="PF12854">
    <property type="entry name" value="PPR_1"/>
    <property type="match status" value="1"/>
</dbReference>
<dbReference type="Pfam" id="PF01535">
    <property type="entry name" value="PPR"/>
    <property type="match status" value="3"/>
</dbReference>
<dbReference type="NCBIfam" id="TIGR00756">
    <property type="entry name" value="PPR"/>
    <property type="match status" value="6"/>
</dbReference>
<sequence length="528" mass="59538">MRLPSTVAHLLRPSPLCSYTLPTSTLNHKINECVRSGDLTAARKLFDDYLHSTNAVSWNSLINGYVKARQISHAQKLFDQMPQRNIVSWNTMLSGFRDEKAPQKAYQYFLLMKRHDVRPEELTLSVLLSAYLNTEFDVLVPQLHGFVIRSGLDLNVYLGSALMRGYVGLNDRDAFRRVFDEISVKDVVPFNVLILGCMEFGLTSEAKRAFDVMPKRNDFSWSIMINGYMKNKMVCEARAVFDELSEKEVVSWTAMMRGYVRCEKFSEALDMFLLMMKSQTRPNHYTFSSILDACTGCLSLVTGKQIHSCIVRFGVPLDVILATSLVDMYGKCGDVNAAFCIFQSMPTKNLVSWNSVIGVYARHGLASRALEEFEKMVKSGLFPDEISFINVLSACVHGGLVKEGEELFTSMREKYKVKPEMEHYSCMVDLYGKAGRLEKAEGLIKTMPFEPDVVVWGALLGACGLYSCVELGEIAASGLRKLEDDHPAVYGVLSRIYGENGVRSGAIQLDEMMRRWRSRKQTAGSWVE</sequence>
<gene>
    <name evidence="3" type="ORF">SHERM_27306</name>
</gene>
<feature type="repeat" description="PPR" evidence="2">
    <location>
        <begin position="248"/>
        <end position="282"/>
    </location>
</feature>
<dbReference type="InterPro" id="IPR011990">
    <property type="entry name" value="TPR-like_helical_dom_sf"/>
</dbReference>
<reference evidence="3" key="1">
    <citation type="submission" date="2019-12" db="EMBL/GenBank/DDBJ databases">
        <authorList>
            <person name="Scholes J."/>
        </authorList>
    </citation>
    <scope>NUCLEOTIDE SEQUENCE</scope>
</reference>
<dbReference type="GO" id="GO:0003723">
    <property type="term" value="F:RNA binding"/>
    <property type="evidence" value="ECO:0007669"/>
    <property type="project" value="InterPro"/>
</dbReference>
<evidence type="ECO:0000256" key="2">
    <source>
        <dbReference type="PROSITE-ProRule" id="PRU00708"/>
    </source>
</evidence>
<accession>A0A9N7RJ75</accession>
<dbReference type="FunFam" id="1.25.40.10:FF:000090">
    <property type="entry name" value="Pentatricopeptide repeat-containing protein, chloroplastic"/>
    <property type="match status" value="1"/>
</dbReference>
<evidence type="ECO:0000313" key="4">
    <source>
        <dbReference type="Proteomes" id="UP001153555"/>
    </source>
</evidence>
<dbReference type="Gene3D" id="1.25.40.10">
    <property type="entry name" value="Tetratricopeptide repeat domain"/>
    <property type="match status" value="5"/>
</dbReference>
<evidence type="ECO:0000313" key="3">
    <source>
        <dbReference type="EMBL" id="CAA0831995.1"/>
    </source>
</evidence>
<keyword evidence="4" id="KW-1185">Reference proteome</keyword>
<dbReference type="OrthoDB" id="185373at2759"/>
<evidence type="ECO:0000256" key="1">
    <source>
        <dbReference type="ARBA" id="ARBA00022737"/>
    </source>
</evidence>
<organism evidence="3 4">
    <name type="scientific">Striga hermonthica</name>
    <name type="common">Purple witchweed</name>
    <name type="synonym">Buchnera hermonthica</name>
    <dbReference type="NCBI Taxonomy" id="68872"/>
    <lineage>
        <taxon>Eukaryota</taxon>
        <taxon>Viridiplantae</taxon>
        <taxon>Streptophyta</taxon>
        <taxon>Embryophyta</taxon>
        <taxon>Tracheophyta</taxon>
        <taxon>Spermatophyta</taxon>
        <taxon>Magnoliopsida</taxon>
        <taxon>eudicotyledons</taxon>
        <taxon>Gunneridae</taxon>
        <taxon>Pentapetalae</taxon>
        <taxon>asterids</taxon>
        <taxon>lamiids</taxon>
        <taxon>Lamiales</taxon>
        <taxon>Orobanchaceae</taxon>
        <taxon>Buchnereae</taxon>
        <taxon>Striga</taxon>
    </lineage>
</organism>
<protein>
    <submittedName>
        <fullName evidence="3">Pentatricopeptide repeat-containing protein</fullName>
    </submittedName>
</protein>
<dbReference type="EMBL" id="CACSLK010027833">
    <property type="protein sequence ID" value="CAA0831995.1"/>
    <property type="molecule type" value="Genomic_DNA"/>
</dbReference>
<dbReference type="InterPro" id="IPR002885">
    <property type="entry name" value="PPR_rpt"/>
</dbReference>
<feature type="repeat" description="PPR" evidence="2">
    <location>
        <begin position="54"/>
        <end position="88"/>
    </location>
</feature>
<dbReference type="PANTHER" id="PTHR47926:SF433">
    <property type="entry name" value="PENTATRICOPEPTIDE REPEAT-CONTAINING PROTEIN"/>
    <property type="match status" value="1"/>
</dbReference>
<name>A0A9N7RJ75_STRHE</name>
<dbReference type="Pfam" id="PF13041">
    <property type="entry name" value="PPR_2"/>
    <property type="match status" value="3"/>
</dbReference>
<keyword evidence="1" id="KW-0677">Repeat</keyword>
<proteinExistence type="predicted"/>
<dbReference type="AlphaFoldDB" id="A0A9N7RJ75"/>
<dbReference type="Proteomes" id="UP001153555">
    <property type="component" value="Unassembled WGS sequence"/>
</dbReference>
<feature type="repeat" description="PPR" evidence="2">
    <location>
        <begin position="349"/>
        <end position="383"/>
    </location>
</feature>